<dbReference type="AlphaFoldDB" id="A0A9P6GHR6"/>
<dbReference type="EMBL" id="WJXW01000006">
    <property type="protein sequence ID" value="KAF9735614.1"/>
    <property type="molecule type" value="Genomic_DNA"/>
</dbReference>
<feature type="region of interest" description="Disordered" evidence="1">
    <location>
        <begin position="1"/>
        <end position="24"/>
    </location>
</feature>
<keyword evidence="3" id="KW-1185">Reference proteome</keyword>
<protein>
    <submittedName>
        <fullName evidence="2">Uncharacterized protein</fullName>
    </submittedName>
</protein>
<proteinExistence type="predicted"/>
<evidence type="ECO:0000313" key="2">
    <source>
        <dbReference type="EMBL" id="KAF9735614.1"/>
    </source>
</evidence>
<sequence>MGDLNRPKFPGGDGRLLPNPEGGYYGKSYPVQRLLMREPGPGGEKSTCDSTFVGWSYTTVDGKVTEYTSSRIFHKDGEQPTFAIEKEEKMTVYREKGKGKAEHPSLWRRFSDSALVEGVGGMDYKIVRSGGWSMVDPDEWAIEEMPQQTNVEPESPSEDSASKESLSEGSESKEDNEPQHRRPLVVSSSSKESLLQKSADADTEFLESLLSKQRREEHAEKFFKSLLAKGKPWLGAKSSLAHPIVFDPNVPWEMLPYKAFTHTTPECAALGHYLSRPETDKPRNPLMKSPNFIIIIRDVGRFDHTGRQPGLMIQTTSFTIRQLDKGFVPGERRVEIWRNGETHCLPGVIAVMADMCAWFLGDEELRRGEGSMETEERRSLALGQP</sequence>
<gene>
    <name evidence="2" type="ORF">PMIN01_07019</name>
</gene>
<name>A0A9P6GHR6_9PLEO</name>
<feature type="compositionally biased region" description="Basic and acidic residues" evidence="1">
    <location>
        <begin position="160"/>
        <end position="180"/>
    </location>
</feature>
<accession>A0A9P6GHR6</accession>
<dbReference type="Proteomes" id="UP000756921">
    <property type="component" value="Unassembled WGS sequence"/>
</dbReference>
<organism evidence="2 3">
    <name type="scientific">Paraphaeosphaeria minitans</name>
    <dbReference type="NCBI Taxonomy" id="565426"/>
    <lineage>
        <taxon>Eukaryota</taxon>
        <taxon>Fungi</taxon>
        <taxon>Dikarya</taxon>
        <taxon>Ascomycota</taxon>
        <taxon>Pezizomycotina</taxon>
        <taxon>Dothideomycetes</taxon>
        <taxon>Pleosporomycetidae</taxon>
        <taxon>Pleosporales</taxon>
        <taxon>Massarineae</taxon>
        <taxon>Didymosphaeriaceae</taxon>
        <taxon>Paraphaeosphaeria</taxon>
    </lineage>
</organism>
<evidence type="ECO:0000256" key="1">
    <source>
        <dbReference type="SAM" id="MobiDB-lite"/>
    </source>
</evidence>
<evidence type="ECO:0000313" key="3">
    <source>
        <dbReference type="Proteomes" id="UP000756921"/>
    </source>
</evidence>
<feature type="region of interest" description="Disordered" evidence="1">
    <location>
        <begin position="146"/>
        <end position="197"/>
    </location>
</feature>
<dbReference type="OrthoDB" id="3778541at2759"/>
<reference evidence="2" key="1">
    <citation type="journal article" date="2020" name="Mol. Plant Microbe Interact.">
        <title>Genome Sequence of the Biocontrol Agent Coniothyrium minitans strain Conio (IMI 134523).</title>
        <authorList>
            <person name="Patel D."/>
            <person name="Shittu T.A."/>
            <person name="Baroncelli R."/>
            <person name="Muthumeenakshi S."/>
            <person name="Osborne T.H."/>
            <person name="Janganan T.K."/>
            <person name="Sreenivasaprasad S."/>
        </authorList>
    </citation>
    <scope>NUCLEOTIDE SEQUENCE</scope>
    <source>
        <strain evidence="2">Conio</strain>
    </source>
</reference>
<feature type="compositionally biased region" description="Low complexity" evidence="1">
    <location>
        <begin position="184"/>
        <end position="197"/>
    </location>
</feature>
<comment type="caution">
    <text evidence="2">The sequence shown here is derived from an EMBL/GenBank/DDBJ whole genome shotgun (WGS) entry which is preliminary data.</text>
</comment>